<keyword evidence="1" id="KW-1185">Reference proteome</keyword>
<accession>A0A915HIW0</accession>
<dbReference type="Proteomes" id="UP000887565">
    <property type="component" value="Unplaced"/>
</dbReference>
<reference evidence="2" key="1">
    <citation type="submission" date="2022-11" db="UniProtKB">
        <authorList>
            <consortium name="WormBaseParasite"/>
        </authorList>
    </citation>
    <scope>IDENTIFICATION</scope>
</reference>
<proteinExistence type="predicted"/>
<sequence>MQSADQHRMNCLVARRVVTAPASIVSYAGLINARRPDTRRKFASESSMMMRRMVAAVLAGRSANTATDTILGENIPDLFERRRCSFVSVRRIATGRCGGGIQGFGQRAQTNFRRFSPIMLQQTPFLADR</sequence>
<name>A0A915HIW0_ROMCU</name>
<protein>
    <submittedName>
        <fullName evidence="2">Uncharacterized protein</fullName>
    </submittedName>
</protein>
<organism evidence="1 2">
    <name type="scientific">Romanomermis culicivorax</name>
    <name type="common">Nematode worm</name>
    <dbReference type="NCBI Taxonomy" id="13658"/>
    <lineage>
        <taxon>Eukaryota</taxon>
        <taxon>Metazoa</taxon>
        <taxon>Ecdysozoa</taxon>
        <taxon>Nematoda</taxon>
        <taxon>Enoplea</taxon>
        <taxon>Dorylaimia</taxon>
        <taxon>Mermithida</taxon>
        <taxon>Mermithoidea</taxon>
        <taxon>Mermithidae</taxon>
        <taxon>Romanomermis</taxon>
    </lineage>
</organism>
<dbReference type="WBParaSite" id="nRc.2.0.1.t01525-RA">
    <property type="protein sequence ID" value="nRc.2.0.1.t01525-RA"/>
    <property type="gene ID" value="nRc.2.0.1.g01525"/>
</dbReference>
<evidence type="ECO:0000313" key="2">
    <source>
        <dbReference type="WBParaSite" id="nRc.2.0.1.t01525-RA"/>
    </source>
</evidence>
<dbReference type="AlphaFoldDB" id="A0A915HIW0"/>
<evidence type="ECO:0000313" key="1">
    <source>
        <dbReference type="Proteomes" id="UP000887565"/>
    </source>
</evidence>